<proteinExistence type="predicted"/>
<accession>A0A3Q8X831</accession>
<feature type="domain" description="HPt" evidence="3">
    <location>
        <begin position="24"/>
        <end position="117"/>
    </location>
</feature>
<evidence type="ECO:0000313" key="4">
    <source>
        <dbReference type="EMBL" id="AZN42493.1"/>
    </source>
</evidence>
<dbReference type="EMBL" id="CP034437">
    <property type="protein sequence ID" value="AZN42493.1"/>
    <property type="molecule type" value="Genomic_DNA"/>
</dbReference>
<evidence type="ECO:0000256" key="1">
    <source>
        <dbReference type="PROSITE-ProRule" id="PRU00110"/>
    </source>
</evidence>
<feature type="modified residue" description="Phosphohistidine" evidence="1">
    <location>
        <position position="63"/>
    </location>
</feature>
<keyword evidence="1" id="KW-0597">Phosphoprotein</keyword>
<evidence type="ECO:0000259" key="3">
    <source>
        <dbReference type="PROSITE" id="PS50894"/>
    </source>
</evidence>
<dbReference type="InterPro" id="IPR008207">
    <property type="entry name" value="Sig_transdc_His_kin_Hpt_dom"/>
</dbReference>
<protein>
    <submittedName>
        <fullName evidence="4">Hpt domain-containing protein</fullName>
    </submittedName>
</protein>
<sequence>MAELKKSKYKRLDMQAAIRRLGDNEVLYDTILHLFVNNHRSVSEEIRLELVAGNRESAIMAAHSFKGAALNVGVSELAGQADSIIRHITVAQLSAVQQLLNELDDQMKEFIELIVEANSK</sequence>
<dbReference type="GO" id="GO:0000160">
    <property type="term" value="P:phosphorelay signal transduction system"/>
    <property type="evidence" value="ECO:0007669"/>
    <property type="project" value="InterPro"/>
</dbReference>
<dbReference type="AlphaFoldDB" id="A0A3Q8X831"/>
<reference evidence="5" key="1">
    <citation type="submission" date="2018-12" db="EMBL/GenBank/DDBJ databases">
        <title>Genome sequence of Peanibacillus sp.</title>
        <authorList>
            <person name="Subramani G."/>
            <person name="Srinivasan S."/>
            <person name="Kim M.K."/>
        </authorList>
    </citation>
    <scope>NUCLEOTIDE SEQUENCE [LARGE SCALE GENOMIC DNA]</scope>
    <source>
        <strain evidence="5">18JY67-1</strain>
    </source>
</reference>
<feature type="coiled-coil region" evidence="2">
    <location>
        <begin position="93"/>
        <end position="120"/>
    </location>
</feature>
<gene>
    <name evidence="4" type="ORF">EJC50_24525</name>
</gene>
<evidence type="ECO:0000313" key="5">
    <source>
        <dbReference type="Proteomes" id="UP000272528"/>
    </source>
</evidence>
<dbReference type="Proteomes" id="UP000272528">
    <property type="component" value="Chromosome"/>
</dbReference>
<dbReference type="OrthoDB" id="1669200at2"/>
<organism evidence="4 5">
    <name type="scientific">Paenibacillus albus</name>
    <dbReference type="NCBI Taxonomy" id="2495582"/>
    <lineage>
        <taxon>Bacteria</taxon>
        <taxon>Bacillati</taxon>
        <taxon>Bacillota</taxon>
        <taxon>Bacilli</taxon>
        <taxon>Bacillales</taxon>
        <taxon>Paenibacillaceae</taxon>
        <taxon>Paenibacillus</taxon>
    </lineage>
</organism>
<dbReference type="RefSeq" id="WP_126018253.1">
    <property type="nucleotide sequence ID" value="NZ_CP034437.1"/>
</dbReference>
<dbReference type="PROSITE" id="PS50894">
    <property type="entry name" value="HPT"/>
    <property type="match status" value="1"/>
</dbReference>
<dbReference type="SUPFAM" id="SSF47226">
    <property type="entry name" value="Histidine-containing phosphotransfer domain, HPT domain"/>
    <property type="match status" value="1"/>
</dbReference>
<name>A0A3Q8X831_9BACL</name>
<dbReference type="KEGG" id="palb:EJC50_24525"/>
<evidence type="ECO:0000256" key="2">
    <source>
        <dbReference type="SAM" id="Coils"/>
    </source>
</evidence>
<keyword evidence="2" id="KW-0175">Coiled coil</keyword>
<dbReference type="Pfam" id="PF01627">
    <property type="entry name" value="Hpt"/>
    <property type="match status" value="1"/>
</dbReference>
<keyword evidence="5" id="KW-1185">Reference proteome</keyword>
<dbReference type="Gene3D" id="1.20.120.160">
    <property type="entry name" value="HPT domain"/>
    <property type="match status" value="1"/>
</dbReference>
<dbReference type="InterPro" id="IPR036641">
    <property type="entry name" value="HPT_dom_sf"/>
</dbReference>